<evidence type="ECO:0000256" key="3">
    <source>
        <dbReference type="ARBA" id="ARBA00023004"/>
    </source>
</evidence>
<reference evidence="8 9" key="1">
    <citation type="submission" date="2022-06" db="EMBL/GenBank/DDBJ databases">
        <title>Paraconexibacter antarcticus.</title>
        <authorList>
            <person name="Kim C.S."/>
        </authorList>
    </citation>
    <scope>NUCLEOTIDE SEQUENCE [LARGE SCALE GENOMIC DNA]</scope>
    <source>
        <strain evidence="8 9">02-257</strain>
    </source>
</reference>
<sequence>MASSTSTPVRLVGVDELGESQVTVVETAHGKLAVGLSDGTPFAVSNRCRHLLASLGEGKVTADGCLECPWHGAKYDVSTGKMVLGPQGAFKPIAGAVKGTMGARALKTYPVEVRDGAIWLS</sequence>
<dbReference type="InterPro" id="IPR036922">
    <property type="entry name" value="Rieske_2Fe-2S_sf"/>
</dbReference>
<dbReference type="PROSITE" id="PS51296">
    <property type="entry name" value="RIESKE"/>
    <property type="match status" value="1"/>
</dbReference>
<feature type="domain" description="Rieske" evidence="7">
    <location>
        <begin position="9"/>
        <end position="120"/>
    </location>
</feature>
<dbReference type="SUPFAM" id="SSF50022">
    <property type="entry name" value="ISP domain"/>
    <property type="match status" value="1"/>
</dbReference>
<evidence type="ECO:0000313" key="9">
    <source>
        <dbReference type="Proteomes" id="UP001056035"/>
    </source>
</evidence>
<organism evidence="8 9">
    <name type="scientific">Paraconexibacter antarcticus</name>
    <dbReference type="NCBI Taxonomy" id="2949664"/>
    <lineage>
        <taxon>Bacteria</taxon>
        <taxon>Bacillati</taxon>
        <taxon>Actinomycetota</taxon>
        <taxon>Thermoleophilia</taxon>
        <taxon>Solirubrobacterales</taxon>
        <taxon>Paraconexibacteraceae</taxon>
        <taxon>Paraconexibacter</taxon>
    </lineage>
</organism>
<evidence type="ECO:0000256" key="4">
    <source>
        <dbReference type="ARBA" id="ARBA00023014"/>
    </source>
</evidence>
<keyword evidence="9" id="KW-1185">Reference proteome</keyword>
<dbReference type="InterPro" id="IPR017941">
    <property type="entry name" value="Rieske_2Fe-2S"/>
</dbReference>
<evidence type="ECO:0000256" key="2">
    <source>
        <dbReference type="ARBA" id="ARBA00022723"/>
    </source>
</evidence>
<keyword evidence="3" id="KW-0408">Iron</keyword>
<keyword evidence="2" id="KW-0479">Metal-binding</keyword>
<dbReference type="EMBL" id="CP098502">
    <property type="protein sequence ID" value="UTI63520.1"/>
    <property type="molecule type" value="Genomic_DNA"/>
</dbReference>
<name>A0ABY5DPY3_9ACTN</name>
<evidence type="ECO:0000259" key="7">
    <source>
        <dbReference type="PROSITE" id="PS51296"/>
    </source>
</evidence>
<keyword evidence="1" id="KW-0001">2Fe-2S</keyword>
<evidence type="ECO:0000313" key="8">
    <source>
        <dbReference type="EMBL" id="UTI63520.1"/>
    </source>
</evidence>
<proteinExistence type="inferred from homology"/>
<comment type="cofactor">
    <cofactor evidence="5">
        <name>[2Fe-2S] cluster</name>
        <dbReference type="ChEBI" id="CHEBI:190135"/>
    </cofactor>
</comment>
<dbReference type="Pfam" id="PF00355">
    <property type="entry name" value="Rieske"/>
    <property type="match status" value="1"/>
</dbReference>
<accession>A0ABY5DPY3</accession>
<comment type="similarity">
    <text evidence="6">Belongs to the bacterial ring-hydroxylating dioxygenase ferredoxin component family.</text>
</comment>
<evidence type="ECO:0000256" key="6">
    <source>
        <dbReference type="ARBA" id="ARBA00038001"/>
    </source>
</evidence>
<evidence type="ECO:0000256" key="1">
    <source>
        <dbReference type="ARBA" id="ARBA00022714"/>
    </source>
</evidence>
<keyword evidence="4" id="KW-0411">Iron-sulfur</keyword>
<dbReference type="PANTHER" id="PTHR21496">
    <property type="entry name" value="FERREDOXIN-RELATED"/>
    <property type="match status" value="1"/>
</dbReference>
<dbReference type="RefSeq" id="WP_254570245.1">
    <property type="nucleotide sequence ID" value="NZ_CP098502.1"/>
</dbReference>
<gene>
    <name evidence="8" type="ORF">NBH00_19500</name>
</gene>
<evidence type="ECO:0000256" key="5">
    <source>
        <dbReference type="ARBA" id="ARBA00034078"/>
    </source>
</evidence>
<dbReference type="Proteomes" id="UP001056035">
    <property type="component" value="Chromosome"/>
</dbReference>
<dbReference type="PANTHER" id="PTHR21496:SF0">
    <property type="entry name" value="RIESKE DOMAIN-CONTAINING PROTEIN"/>
    <property type="match status" value="1"/>
</dbReference>
<dbReference type="Gene3D" id="2.102.10.10">
    <property type="entry name" value="Rieske [2Fe-2S] iron-sulphur domain"/>
    <property type="match status" value="1"/>
</dbReference>
<protein>
    <submittedName>
        <fullName evidence="8">Rieske (2Fe-2S) protein</fullName>
    </submittedName>
</protein>